<sequence length="269" mass="27322">MLALAAVAGTGVITNDTVAERAEQAAEQVAETAQLSAATDLDASQLDTHGGILTARAAQDAVDALIAADAVIAAADGKSDASDLEASVAALKSYELLAPERVFELADAARAHAVTVQAAVVEFDRVAAEQAAAARQAAAEQAAAERAAAEREAATPPAGGGPAPAAPANPSEAQVIARDMMAARYGWGDDQFGCIVELWNRESGWNVTAGSPAGAYGIPQALPGSKMASAGADWQTSAATQISWGLGYVAGRYGTPCGAWAHFQANNWY</sequence>
<evidence type="ECO:0000256" key="1">
    <source>
        <dbReference type="SAM" id="MobiDB-lite"/>
    </source>
</evidence>
<dbReference type="STRING" id="232089.SAMN05443544_1169"/>
<proteinExistence type="predicted"/>
<keyword evidence="3" id="KW-1185">Reference proteome</keyword>
<dbReference type="EMBL" id="FSRJ01000001">
    <property type="protein sequence ID" value="SIN78874.1"/>
    <property type="molecule type" value="Genomic_DNA"/>
</dbReference>
<dbReference type="SUPFAM" id="SSF53955">
    <property type="entry name" value="Lysozyme-like"/>
    <property type="match status" value="1"/>
</dbReference>
<evidence type="ECO:0000313" key="3">
    <source>
        <dbReference type="Proteomes" id="UP000184699"/>
    </source>
</evidence>
<reference evidence="3" key="1">
    <citation type="submission" date="2016-11" db="EMBL/GenBank/DDBJ databases">
        <authorList>
            <person name="Varghese N."/>
            <person name="Submissions S."/>
        </authorList>
    </citation>
    <scope>NUCLEOTIDE SEQUENCE [LARGE SCALE GENOMIC DNA]</scope>
    <source>
        <strain evidence="3">DSM 8595</strain>
    </source>
</reference>
<dbReference type="AlphaFoldDB" id="A0A1N6E783"/>
<evidence type="ECO:0008006" key="4">
    <source>
        <dbReference type="Google" id="ProtNLM"/>
    </source>
</evidence>
<protein>
    <recommendedName>
        <fullName evidence="4">Transglycosylase SLT domain-containing protein</fullName>
    </recommendedName>
</protein>
<dbReference type="InterPro" id="IPR023346">
    <property type="entry name" value="Lysozyme-like_dom_sf"/>
</dbReference>
<accession>A0A1N6E783</accession>
<gene>
    <name evidence="2" type="ORF">SAMN05443544_1169</name>
</gene>
<feature type="region of interest" description="Disordered" evidence="1">
    <location>
        <begin position="142"/>
        <end position="171"/>
    </location>
</feature>
<name>A0A1N6E783_9MICO</name>
<organism evidence="2 3">
    <name type="scientific">Agromyces cerinus subsp. cerinus</name>
    <dbReference type="NCBI Taxonomy" id="232089"/>
    <lineage>
        <taxon>Bacteria</taxon>
        <taxon>Bacillati</taxon>
        <taxon>Actinomycetota</taxon>
        <taxon>Actinomycetes</taxon>
        <taxon>Micrococcales</taxon>
        <taxon>Microbacteriaceae</taxon>
        <taxon>Agromyces</taxon>
    </lineage>
</organism>
<evidence type="ECO:0000313" key="2">
    <source>
        <dbReference type="EMBL" id="SIN78874.1"/>
    </source>
</evidence>
<dbReference type="Proteomes" id="UP000184699">
    <property type="component" value="Unassembled WGS sequence"/>
</dbReference>